<dbReference type="PANTHER" id="PTHR13367">
    <property type="entry name" value="UBIQUITIN THIOESTERASE"/>
    <property type="match status" value="1"/>
</dbReference>
<evidence type="ECO:0000256" key="7">
    <source>
        <dbReference type="SAM" id="MobiDB-lite"/>
    </source>
</evidence>
<dbReference type="GeneID" id="28821261"/>
<keyword evidence="6" id="KW-0788">Thiol protease</keyword>
<dbReference type="GO" id="GO:0004843">
    <property type="term" value="F:cysteine-type deubiquitinase activity"/>
    <property type="evidence" value="ECO:0007669"/>
    <property type="project" value="UniProtKB-EC"/>
</dbReference>
<evidence type="ECO:0000313" key="11">
    <source>
        <dbReference type="EMBL" id="KUJ21678.1"/>
    </source>
</evidence>
<dbReference type="PANTHER" id="PTHR13367:SF34">
    <property type="match status" value="1"/>
</dbReference>
<dbReference type="OrthoDB" id="3182339at2759"/>
<name>A0A194XNE4_MOLSC</name>
<dbReference type="EMBL" id="KQ947407">
    <property type="protein sequence ID" value="KUJ21678.1"/>
    <property type="molecule type" value="Genomic_DNA"/>
</dbReference>
<evidence type="ECO:0000256" key="6">
    <source>
        <dbReference type="ARBA" id="ARBA00022807"/>
    </source>
</evidence>
<dbReference type="InterPro" id="IPR022105">
    <property type="entry name" value="DUF3645"/>
</dbReference>
<dbReference type="InterPro" id="IPR046541">
    <property type="entry name" value="DUF6606"/>
</dbReference>
<evidence type="ECO:0000259" key="10">
    <source>
        <dbReference type="Pfam" id="PF20255"/>
    </source>
</evidence>
<dbReference type="Pfam" id="PF12359">
    <property type="entry name" value="DUF3645"/>
    <property type="match status" value="1"/>
</dbReference>
<feature type="compositionally biased region" description="Basic and acidic residues" evidence="7">
    <location>
        <begin position="2885"/>
        <end position="2897"/>
    </location>
</feature>
<keyword evidence="3" id="KW-0645">Protease</keyword>
<evidence type="ECO:0000259" key="9">
    <source>
        <dbReference type="Pfam" id="PF12359"/>
    </source>
</evidence>
<comment type="catalytic activity">
    <reaction evidence="1">
        <text>Thiol-dependent hydrolysis of ester, thioester, amide, peptide and isopeptide bonds formed by the C-terminal Gly of ubiquitin (a 76-residue protein attached to proteins as an intracellular targeting signal).</text>
        <dbReference type="EC" id="3.4.19.12"/>
    </reaction>
</comment>
<evidence type="ECO:0000256" key="4">
    <source>
        <dbReference type="ARBA" id="ARBA00022786"/>
    </source>
</evidence>
<protein>
    <recommendedName>
        <fullName evidence="2">ubiquitinyl hydrolase 1</fullName>
        <ecNumber evidence="2">3.4.19.12</ecNumber>
    </recommendedName>
</protein>
<evidence type="ECO:0000313" key="12">
    <source>
        <dbReference type="Proteomes" id="UP000070700"/>
    </source>
</evidence>
<gene>
    <name evidence="11" type="ORF">LY89DRAFT_637548</name>
</gene>
<sequence>MATPSSNSPSIAAIQYLINHVFLPPRLPQEDDSKAQHESLLINITIDALSKFKVHVNNDQSDNITSVLQMMIVLKNIHPPHSNIYEAEFLQALGDLPIKGEYLSSINSTQVNCLIGGTIPLYVRAQNAGLLIRKIDKNYHFEAFELSPLNEQVIKTKGRLRRMFPGRVLLVKPEVFEQPDFQATVAHTLSKMGHQAVIGTQPQAKKAGQMLDEDRDTAHPKMVTELFFGFLGAVAEPVDGHPLWKNTREEVLWLDSHRPWRRSPQWLLMRVAMQHTAEAVYKEFMMFFMAYVLEMSHQRPDIDSDLIHIMHAKIIRRLLKLNPTSDCPGLEFVQVVLQRTSNVLRNRWTIIQKQADPTCNLSELPQLDFITDTIMSLPGLDQYLQMRHKRKHQSNSVAFQSGSKLIKCSAKDLPPDVQSSNPDILPYNVKNVESWVESHLDAWVARELDHNTTCQRLAGLIQSYFAAASRLCQGNPETTSIMLLTILEIWIACDKVACHVCNILQHYDPGIPRELFTSLLLPLKSQMLRLLNAEKYLNDRRRIADEKVPDIFKHFGSVDSFSVRYFQQSSEHRELFEKIVRHATEQRQAKCAELAQKKKLYNDLIKKCDLIVDHESREVLVDSYTDINGERHEIKMPTHPSTCQKCAYKTQADRLRIETHEWPLPENNMNAQSVVFELNVPSWFGYWRDATVFFLIDILQSEYSVSQSPRSRYPLHTYSGLSSFFKQFSGMQRIGMLSEDKPSGNTHRREVLVSTSNENAVCVNHGPKFKYHDSTLGCFVDSFCVSDEISKRCTFTLPTRVASLQRFIFRPELLPDGPKPNAVPASQSECPVSMSPAEYTALSTLPLGCRIQWRNIEVELYMPTVDFKKVETTLVILQVIYQAGRLEGNGVLRESHAIVGDTQFATTLLVALEQALQRIKENWESSQALCTFISLATRVLSLTASKNLADKYLLYISSIRCVAFKWAMYLKKKASTATDDKQRAEFRLKAVEIALICLTSFNLEGEYLDRTLSVQEDASLFFQCCFLIQEEDYSISSSSDCMVTLLYHRWKMISFRSYHILSESITQGDDAALNDAVKKTWSAFEAGDHWQKVSRDLDYWLVSHTASNSASGSLTVHFNLLTGKLLVDGLPLARLPSKYEQHSTYRSLFGNSTLDIMPTSAPGMQFSGKEEFSGHTVHFNMVPSQDSAGKTVKDFLVRASRQGQSFELIPSRLLEGEFPSDLVTNFAHWYNVTDNSVEFRPIGDPWTRCLDTCWVLTKSKAGFSSRWRLVKESQDTLLSIKSATARTLSKILAPLEDPTQIHIVLNLGLSPLMINIELPRFQLGFRLQSQTSDIQSKQFRGMIIDTDQSLGTLVGLSNKLVLTQRKRDRRLVLVPEGPVSCQSKAYGSVSHVNVEVEKPLSTRVHAYNVDRMTGKLSDNGSLQSKLYLCYLHSLTSFCLADPLTRSTGTEQALSILDSAAIKSIVQLAPSNIELLGLLGYLTPGRSYYPTNERVMQSIDWSMHVGFMARHGSFHKSVQSIYDQAETYSIFQPESCIERRHQRTVDLHLLERDCIRSSTFRVSGSGAEEHTVKHDQIYTSRDQNQDSEQEHKAFAMAYIIAHRRRYLHKPVRQRLADHLLAILSEARTVYGPSRPLPLSDIRYDGLLLQNHMVFLAQHWMPLHHALRGARSSIDEFRLMIWLSTLGYSTNADMEALQAVASFYTTPEVGLISAPPIISFQLDAGTDVKPDELLKIFRPALFVLTRCPEGTLKKKPYEKNNQFVNRRQSEFQRNQDKALNALATALKEQWPCEVPTMPGQEQRKTIDAYMNVEQAVQLAKPRFKVWFENRRYLKYLEDISTVLSVQSVKPVPRPSYVKKVPTPSLQSEQYQRFVSTDTIFSCSAPQLPQLNKTSITGLVAHYPEAKLEVPLLNILLESLEQSTTSNYEENYAKALRGSLGSLQGFENRLHLQLDRGVRKARLSDYLISCRVHVQQVFDAIICCLASSNNSISMSLAIEVNQWPRLSPIFLLRQLNRKRWSGIPSRWQECIIQYGLAFTELHRAERLLSYADNEMELIRELQNAGHTNWSPFEYPESLLLEVESGIMIREVQEQIAGHMRKPASGANSVMQLNMGEGKSSVIVPIVAAALADGSCLVRVIVAKPQSKQMLQMLVSKLGGLLDRQVYHMPFSRALKLHPEDGKAEAMGKIYRDCTQNGGILLVQPEHLLSFKLMVLECFIADKALIGRSLLRMQEFFDRSSRDLVDESDENFSVKFELVYTMGSQRPIEFSPERWLCIFTVLDMVRQFAFEVKNEFPQSLDVDQRQPGSFPRIRFLRPDAEREIIGRIAQHICEATGMNGLPIVRRSKPDRQAVYRYLTEANLSPEEIALVEGPGGFWTSSTCNALLLLRGLFACGILSFAFGQKRWRVNYGLDVTRKPGTKLAVPYRAKDNPTARSEFSHPDVVIVLTSLTHYYGGLQDDDLSMAFAHLLRSDQADIEYGVWVRDAPSLPHSFKTLSGINLKDRIQCEEQVYPSLRYSKGAIDYFLARIVFPKEMKEFPHKLSASGWDIGKTRPPGLPLTGFSGTNDSQMVLPLTVGHLDLPEQEHTNALVLKYLLQDENSVALMKPRFDASISDARALLAMVIAMPEKVQVILDVGAQILELDNLEVAKEWLKMMSNDEDAQAVIFCDDNDELCVLDRHNNIEALQTSSFATQMDVCLVYLDESHTRGTDLRLPTTYRAAVTMGPNLTKDRLVQACMRMRKLGKGQSVVFCVPEEIKARILARASKLSDASIDVSDVLSWAISETFVDTRKSIPLWAAQGQRFEQQSELWAATCTQDGFVMSQSQAESFLEDEMQSLDHRYRPRVRANSVSLMQPSSNQNLNKIAERCKELNNLNFVSATLQEEQERELAPEIEQERQTQKAAPAEPADHKLHADLMKFVSAGVPVPNSKAYIPAFSSLRTTSAAKGFDVSQFPNDLLVTEDFSKTIQVSSYSTYISDSFQRPVRWVLTSTGPLGGTTIKHMLIISPFEANLIEPQISGSKMITLHPYAPRLTLGFLPMDRLDSSTCPSRSPSLIVPRKFVVLLNLFAGQLYFSSFEEYTEVCDLLGLAWEKSENGSSVAPDGFILKSGNSSRQSTFKQSPTMFLQVLMTKVRNHCESIEKTHMGKMLNGTLLTRADFEKLEDGLA</sequence>
<dbReference type="Pfam" id="PF12340">
    <property type="entry name" value="DUF3638"/>
    <property type="match status" value="1"/>
</dbReference>
<proteinExistence type="predicted"/>
<keyword evidence="4" id="KW-0833">Ubl conjugation pathway</keyword>
<dbReference type="KEGG" id="psco:LY89DRAFT_637548"/>
<dbReference type="RefSeq" id="XP_018076033.1">
    <property type="nucleotide sequence ID" value="XM_018211535.1"/>
</dbReference>
<evidence type="ECO:0000256" key="5">
    <source>
        <dbReference type="ARBA" id="ARBA00022801"/>
    </source>
</evidence>
<feature type="region of interest" description="Disordered" evidence="7">
    <location>
        <begin position="2884"/>
        <end position="2905"/>
    </location>
</feature>
<reference evidence="11 12" key="1">
    <citation type="submission" date="2015-10" db="EMBL/GenBank/DDBJ databases">
        <title>Full genome of DAOMC 229536 Phialocephala scopiformis, a fungal endophyte of spruce producing the potent anti-insectan compound rugulosin.</title>
        <authorList>
            <consortium name="DOE Joint Genome Institute"/>
            <person name="Walker A.K."/>
            <person name="Frasz S.L."/>
            <person name="Seifert K.A."/>
            <person name="Miller J.D."/>
            <person name="Mondo S.J."/>
            <person name="Labutti K."/>
            <person name="Lipzen A."/>
            <person name="Dockter R."/>
            <person name="Kennedy M."/>
            <person name="Grigoriev I.V."/>
            <person name="Spatafora J.W."/>
        </authorList>
    </citation>
    <scope>NUCLEOTIDE SEQUENCE [LARGE SCALE GENOMIC DNA]</scope>
    <source>
        <strain evidence="11 12">CBS 120377</strain>
    </source>
</reference>
<feature type="domain" description="DUF3638" evidence="8">
    <location>
        <begin position="2063"/>
        <end position="2288"/>
    </location>
</feature>
<evidence type="ECO:0000256" key="2">
    <source>
        <dbReference type="ARBA" id="ARBA00012759"/>
    </source>
</evidence>
<dbReference type="Pfam" id="PF20255">
    <property type="entry name" value="DUF6606"/>
    <property type="match status" value="1"/>
</dbReference>
<evidence type="ECO:0000256" key="1">
    <source>
        <dbReference type="ARBA" id="ARBA00000707"/>
    </source>
</evidence>
<dbReference type="STRING" id="149040.A0A194XNE4"/>
<dbReference type="InterPro" id="IPR051346">
    <property type="entry name" value="OTU_Deubiquitinase"/>
</dbReference>
<organism evidence="11 12">
    <name type="scientific">Mollisia scopiformis</name>
    <name type="common">Conifer needle endophyte fungus</name>
    <name type="synonym">Phialocephala scopiformis</name>
    <dbReference type="NCBI Taxonomy" id="149040"/>
    <lineage>
        <taxon>Eukaryota</taxon>
        <taxon>Fungi</taxon>
        <taxon>Dikarya</taxon>
        <taxon>Ascomycota</taxon>
        <taxon>Pezizomycotina</taxon>
        <taxon>Leotiomycetes</taxon>
        <taxon>Helotiales</taxon>
        <taxon>Mollisiaceae</taxon>
        <taxon>Mollisia</taxon>
    </lineage>
</organism>
<feature type="domain" description="DUF3645" evidence="9">
    <location>
        <begin position="2412"/>
        <end position="2445"/>
    </location>
</feature>
<dbReference type="InterPro" id="IPR022099">
    <property type="entry name" value="DUF3638"/>
</dbReference>
<dbReference type="EC" id="3.4.19.12" evidence="2"/>
<keyword evidence="12" id="KW-1185">Reference proteome</keyword>
<evidence type="ECO:0000259" key="8">
    <source>
        <dbReference type="Pfam" id="PF12340"/>
    </source>
</evidence>
<accession>A0A194XNE4</accession>
<evidence type="ECO:0000256" key="3">
    <source>
        <dbReference type="ARBA" id="ARBA00022670"/>
    </source>
</evidence>
<dbReference type="InParanoid" id="A0A194XNE4"/>
<dbReference type="Proteomes" id="UP000070700">
    <property type="component" value="Unassembled WGS sequence"/>
</dbReference>
<keyword evidence="5" id="KW-0378">Hydrolase</keyword>
<feature type="domain" description="DUF6606" evidence="10">
    <location>
        <begin position="17"/>
        <end position="294"/>
    </location>
</feature>
<dbReference type="GO" id="GO:0006508">
    <property type="term" value="P:proteolysis"/>
    <property type="evidence" value="ECO:0007669"/>
    <property type="project" value="UniProtKB-KW"/>
</dbReference>